<organism evidence="2 3">
    <name type="scientific">Fimbriiglobus ruber</name>
    <dbReference type="NCBI Taxonomy" id="1908690"/>
    <lineage>
        <taxon>Bacteria</taxon>
        <taxon>Pseudomonadati</taxon>
        <taxon>Planctomycetota</taxon>
        <taxon>Planctomycetia</taxon>
        <taxon>Gemmatales</taxon>
        <taxon>Gemmataceae</taxon>
        <taxon>Fimbriiglobus</taxon>
    </lineage>
</organism>
<accession>A0A225DYU7</accession>
<dbReference type="Proteomes" id="UP000214646">
    <property type="component" value="Unassembled WGS sequence"/>
</dbReference>
<evidence type="ECO:0000313" key="3">
    <source>
        <dbReference type="Proteomes" id="UP000214646"/>
    </source>
</evidence>
<evidence type="ECO:0000259" key="1">
    <source>
        <dbReference type="Pfam" id="PF14336"/>
    </source>
</evidence>
<dbReference type="PANTHER" id="PTHR32022">
    <property type="entry name" value="D-GLUTAMATE CYCLASE, MITOCHONDRIAL"/>
    <property type="match status" value="1"/>
</dbReference>
<evidence type="ECO:0000313" key="2">
    <source>
        <dbReference type="EMBL" id="OWK46700.1"/>
    </source>
</evidence>
<keyword evidence="3" id="KW-1185">Reference proteome</keyword>
<dbReference type="InterPro" id="IPR025504">
    <property type="entry name" value="GLUCM_C"/>
</dbReference>
<proteinExistence type="predicted"/>
<dbReference type="Gene3D" id="3.90.1640.20">
    <property type="entry name" value="TON_0340"/>
    <property type="match status" value="1"/>
</dbReference>
<sequence length="313" mass="33725">MTIDEKLAAILAAVQTDPGNRGLAHDPDDNLFNAFPGDFAATCRSLADHPEPAVDIFTGFFIPTSTPPAAETDGPLGAVFLARALIPLGVHVGISAERWCEKALTSGLTASGFTEMDITAWDPAPDPGGRRDRMVHVVPKVPGPKRRRSHYLALERPGPAEDGRCHTMRGRDITDLTAPVEVVFAQSQFNRVRTIGVGDGGNEIGMGKVSHETIVKNVPNGAAIHCRVPTDFLIVSGVSNWGAYALAAGVYMVRGADLPADLFDPDRERAILEVMVRDGPLVDGVVGKPSVTVDGLSWDDYTRPLRRMREIFR</sequence>
<dbReference type="RefSeq" id="WP_088251895.1">
    <property type="nucleotide sequence ID" value="NZ_NIDE01000001.1"/>
</dbReference>
<dbReference type="OrthoDB" id="1668885at2"/>
<dbReference type="EMBL" id="NIDE01000001">
    <property type="protein sequence ID" value="OWK46700.1"/>
    <property type="molecule type" value="Genomic_DNA"/>
</dbReference>
<dbReference type="AlphaFoldDB" id="A0A225DYU7"/>
<comment type="caution">
    <text evidence="2">The sequence shown here is derived from an EMBL/GenBank/DDBJ whole genome shotgun (WGS) entry which is preliminary data.</text>
</comment>
<dbReference type="Pfam" id="PF14336">
    <property type="entry name" value="GLUCM-like_C"/>
    <property type="match status" value="1"/>
</dbReference>
<dbReference type="PANTHER" id="PTHR32022:SF10">
    <property type="entry name" value="D-GLUTAMATE CYCLASE, MITOCHONDRIAL"/>
    <property type="match status" value="1"/>
</dbReference>
<gene>
    <name evidence="2" type="ORF">FRUB_00399</name>
</gene>
<feature type="domain" description="D-glutamate cyclase-like C-terminal" evidence="1">
    <location>
        <begin position="13"/>
        <end position="308"/>
    </location>
</feature>
<reference evidence="3" key="1">
    <citation type="submission" date="2017-06" db="EMBL/GenBank/DDBJ databases">
        <title>Genome analysis of Fimbriiglobus ruber SP5, the first member of the order Planctomycetales with confirmed chitinolytic capability.</title>
        <authorList>
            <person name="Ravin N.V."/>
            <person name="Rakitin A.L."/>
            <person name="Ivanova A.A."/>
            <person name="Beletsky A.V."/>
            <person name="Kulichevskaya I.S."/>
            <person name="Mardanov A.V."/>
            <person name="Dedysh S.N."/>
        </authorList>
    </citation>
    <scope>NUCLEOTIDE SEQUENCE [LARGE SCALE GENOMIC DNA]</scope>
    <source>
        <strain evidence="3">SP5</strain>
    </source>
</reference>
<name>A0A225DYU7_9BACT</name>
<protein>
    <recommendedName>
        <fullName evidence="1">D-glutamate cyclase-like C-terminal domain-containing protein</fullName>
    </recommendedName>
</protein>